<feature type="transmembrane region" description="Helical" evidence="6">
    <location>
        <begin position="561"/>
        <end position="579"/>
    </location>
</feature>
<feature type="domain" description="TMC" evidence="7">
    <location>
        <begin position="552"/>
        <end position="668"/>
    </location>
</feature>
<dbReference type="Proteomes" id="UP000593567">
    <property type="component" value="Unassembled WGS sequence"/>
</dbReference>
<evidence type="ECO:0000256" key="6">
    <source>
        <dbReference type="SAM" id="Phobius"/>
    </source>
</evidence>
<gene>
    <name evidence="8" type="ORF">EB796_023193</name>
</gene>
<comment type="similarity">
    <text evidence="2">Belongs to the TMC family.</text>
</comment>
<reference evidence="8" key="1">
    <citation type="submission" date="2020-06" db="EMBL/GenBank/DDBJ databases">
        <title>Draft genome of Bugula neritina, a colonial animal packing powerful symbionts and potential medicines.</title>
        <authorList>
            <person name="Rayko M."/>
        </authorList>
    </citation>
    <scope>NUCLEOTIDE SEQUENCE [LARGE SCALE GENOMIC DNA]</scope>
    <source>
        <strain evidence="8">Kwan_BN1</strain>
    </source>
</reference>
<keyword evidence="9" id="KW-1185">Reference proteome</keyword>
<comment type="caution">
    <text evidence="8">The sequence shown here is derived from an EMBL/GenBank/DDBJ whole genome shotgun (WGS) entry which is preliminary data.</text>
</comment>
<sequence length="843" mass="96519">MDLVYNTPVESQIEIKSSNRLTRSNNLSPNETLSARGMMGDIGHTSIELDVLDKPYYNSDLDIEAHDEEDGIEAINKLPSRNISALGYKSLKKDGTRYRKASAAARSKSRRPTHLYCSWRNNPHQLNTQILERWRAEDEDLQEVDEEKKIARRIEELREMTINLTRKKWLRAELQKEILQNGPAGNHQIGCWKNFKYSFALKRERAKSSIAAGIRSMGLWEGHLKAFASHFGTDVTAYFLFLRWLFVANVLIGLIILVFLFLPQMLYKFLGKAVTGDVAYLEQQGSPGNQSYYEKLESGREFITGKGANSSGWFTGWMYYGDYTDSLIYTESIDGVNYYYNMKVAYLFSYTVYFLIFFLVIAFSVAKSYRTNFIESSDKFTFQYVLKVVDGWDYMIDSVKTAQSKKKNIYRDFREFCASKEQRAVQIPCSEGFIRFMFRACAIFMMLLLIGGCLVAVYFIKRDLSIENLWIRDLLLPTLITLINTFIPFIFSLMSGSLKFVNPKSAVYTTLIMTMLLYGATLGFYFISTMFPCQINNAIESNKVLDCTLEDCWETRLGEKAYSLLVIDFLIGILVTLISEVMYRVIAQFCCQKREEKKREEGKSILPQYDIARNTMALIYNQFLLWLGIYYCPLLTVVVVIKLWLTFYMKRVTVMNACIPTTKPWRAAKMHTIFLIFLFIGFIFCAVLFGLALVQVEPSANCGPFTNQTKVTDVITDTISDLSKESQIKLDKFIMNIIFSPGVVFGVIVILCVAVHYVRVASTGRKTLISLLKIQITLESKDKAYLRHMLERVQKHKSSRRTANACNCDDTCSCDDINGTLGGGDNSTTARTRDAQFLTVPKL</sequence>
<dbReference type="EMBL" id="VXIV02003300">
    <property type="protein sequence ID" value="KAF6018518.1"/>
    <property type="molecule type" value="Genomic_DNA"/>
</dbReference>
<keyword evidence="3 6" id="KW-0812">Transmembrane</keyword>
<feature type="transmembrane region" description="Helical" evidence="6">
    <location>
        <begin position="344"/>
        <end position="366"/>
    </location>
</feature>
<evidence type="ECO:0000256" key="1">
    <source>
        <dbReference type="ARBA" id="ARBA00004141"/>
    </source>
</evidence>
<evidence type="ECO:0000313" key="9">
    <source>
        <dbReference type="Proteomes" id="UP000593567"/>
    </source>
</evidence>
<dbReference type="Pfam" id="PF07810">
    <property type="entry name" value="TMC"/>
    <property type="match status" value="1"/>
</dbReference>
<organism evidence="8 9">
    <name type="scientific">Bugula neritina</name>
    <name type="common">Brown bryozoan</name>
    <name type="synonym">Sertularia neritina</name>
    <dbReference type="NCBI Taxonomy" id="10212"/>
    <lineage>
        <taxon>Eukaryota</taxon>
        <taxon>Metazoa</taxon>
        <taxon>Spiralia</taxon>
        <taxon>Lophotrochozoa</taxon>
        <taxon>Bryozoa</taxon>
        <taxon>Gymnolaemata</taxon>
        <taxon>Cheilostomatida</taxon>
        <taxon>Flustrina</taxon>
        <taxon>Buguloidea</taxon>
        <taxon>Bugulidae</taxon>
        <taxon>Bugula</taxon>
    </lineage>
</organism>
<dbReference type="PANTHER" id="PTHR23302">
    <property type="entry name" value="TRANSMEMBRANE CHANNEL-RELATED"/>
    <property type="match status" value="1"/>
</dbReference>
<evidence type="ECO:0000256" key="3">
    <source>
        <dbReference type="ARBA" id="ARBA00022692"/>
    </source>
</evidence>
<evidence type="ECO:0000256" key="4">
    <source>
        <dbReference type="ARBA" id="ARBA00022989"/>
    </source>
</evidence>
<dbReference type="GO" id="GO:0008381">
    <property type="term" value="F:mechanosensitive monoatomic ion channel activity"/>
    <property type="evidence" value="ECO:0007669"/>
    <property type="project" value="TreeGrafter"/>
</dbReference>
<dbReference type="GO" id="GO:0005886">
    <property type="term" value="C:plasma membrane"/>
    <property type="evidence" value="ECO:0007669"/>
    <property type="project" value="InterPro"/>
</dbReference>
<feature type="transmembrane region" description="Helical" evidence="6">
    <location>
        <begin position="673"/>
        <end position="694"/>
    </location>
</feature>
<proteinExistence type="inferred from homology"/>
<protein>
    <submittedName>
        <fullName evidence="8">TMC5</fullName>
    </submittedName>
</protein>
<feature type="transmembrane region" description="Helical" evidence="6">
    <location>
        <begin position="472"/>
        <end position="494"/>
    </location>
</feature>
<dbReference type="AlphaFoldDB" id="A0A7J7IZ55"/>
<evidence type="ECO:0000256" key="5">
    <source>
        <dbReference type="ARBA" id="ARBA00023136"/>
    </source>
</evidence>
<comment type="subcellular location">
    <subcellularLocation>
        <location evidence="1">Membrane</location>
        <topology evidence="1">Multi-pass membrane protein</topology>
    </subcellularLocation>
</comment>
<keyword evidence="4 6" id="KW-1133">Transmembrane helix</keyword>
<feature type="transmembrane region" description="Helical" evidence="6">
    <location>
        <begin position="733"/>
        <end position="758"/>
    </location>
</feature>
<dbReference type="InterPro" id="IPR012496">
    <property type="entry name" value="TMC_dom"/>
</dbReference>
<accession>A0A7J7IZ55</accession>
<dbReference type="PANTHER" id="PTHR23302:SF43">
    <property type="entry name" value="TMC DOMAIN-CONTAINING PROTEIN"/>
    <property type="match status" value="1"/>
</dbReference>
<evidence type="ECO:0000313" key="8">
    <source>
        <dbReference type="EMBL" id="KAF6018518.1"/>
    </source>
</evidence>
<evidence type="ECO:0000256" key="2">
    <source>
        <dbReference type="ARBA" id="ARBA00006510"/>
    </source>
</evidence>
<name>A0A7J7IZ55_BUGNE</name>
<keyword evidence="5 6" id="KW-0472">Membrane</keyword>
<feature type="transmembrane region" description="Helical" evidence="6">
    <location>
        <begin position="238"/>
        <end position="262"/>
    </location>
</feature>
<dbReference type="OrthoDB" id="1936208at2759"/>
<feature type="transmembrane region" description="Helical" evidence="6">
    <location>
        <begin position="506"/>
        <end position="527"/>
    </location>
</feature>
<feature type="transmembrane region" description="Helical" evidence="6">
    <location>
        <begin position="623"/>
        <end position="645"/>
    </location>
</feature>
<evidence type="ECO:0000259" key="7">
    <source>
        <dbReference type="Pfam" id="PF07810"/>
    </source>
</evidence>
<dbReference type="InterPro" id="IPR038900">
    <property type="entry name" value="TMC"/>
</dbReference>
<feature type="transmembrane region" description="Helical" evidence="6">
    <location>
        <begin position="436"/>
        <end position="460"/>
    </location>
</feature>